<dbReference type="Proteomes" id="UP000594262">
    <property type="component" value="Unplaced"/>
</dbReference>
<dbReference type="EnsemblMetazoa" id="CLYHEMT012365.1">
    <property type="protein sequence ID" value="CLYHEMP012365.1"/>
    <property type="gene ID" value="CLYHEMG012365"/>
</dbReference>
<dbReference type="AlphaFoldDB" id="A0A7M5V6S3"/>
<name>A0A7M5V6S3_9CNID</name>
<organism evidence="1 2">
    <name type="scientific">Clytia hemisphaerica</name>
    <dbReference type="NCBI Taxonomy" id="252671"/>
    <lineage>
        <taxon>Eukaryota</taxon>
        <taxon>Metazoa</taxon>
        <taxon>Cnidaria</taxon>
        <taxon>Hydrozoa</taxon>
        <taxon>Hydroidolina</taxon>
        <taxon>Leptothecata</taxon>
        <taxon>Obeliida</taxon>
        <taxon>Clytiidae</taxon>
        <taxon>Clytia</taxon>
    </lineage>
</organism>
<sequence length="165" mass="18320">MTMCSYQHTNLFFISIFLQISSIYTVPQIFTKVVGGENVRIEGIDAIYERSVSSPTECSLICQRHKCVFAQTVPQEKQPGLKCSLFSNIEDVSAVLVHHKSAKIVKLNEQLSCSNEDQDPILPLAPTPPLSSLPECLDWYENGSEDDGVYNITIGGKSTPVYCIM</sequence>
<evidence type="ECO:0000313" key="2">
    <source>
        <dbReference type="Proteomes" id="UP000594262"/>
    </source>
</evidence>
<protein>
    <submittedName>
        <fullName evidence="1">Uncharacterized protein</fullName>
    </submittedName>
</protein>
<accession>A0A7M5V6S3</accession>
<reference evidence="1" key="1">
    <citation type="submission" date="2021-01" db="UniProtKB">
        <authorList>
            <consortium name="EnsemblMetazoa"/>
        </authorList>
    </citation>
    <scope>IDENTIFICATION</scope>
</reference>
<evidence type="ECO:0000313" key="1">
    <source>
        <dbReference type="EnsemblMetazoa" id="CLYHEMP012365.1"/>
    </source>
</evidence>
<proteinExistence type="predicted"/>
<keyword evidence="2" id="KW-1185">Reference proteome</keyword>